<feature type="transmembrane region" description="Helical" evidence="1">
    <location>
        <begin position="103"/>
        <end position="124"/>
    </location>
</feature>
<feature type="transmembrane region" description="Helical" evidence="1">
    <location>
        <begin position="62"/>
        <end position="82"/>
    </location>
</feature>
<evidence type="ECO:0000313" key="2">
    <source>
        <dbReference type="EMBL" id="CAG8954199.1"/>
    </source>
</evidence>
<feature type="transmembrane region" description="Helical" evidence="1">
    <location>
        <begin position="287"/>
        <end position="308"/>
    </location>
</feature>
<keyword evidence="3" id="KW-1185">Reference proteome</keyword>
<keyword evidence="1" id="KW-1133">Transmembrane helix</keyword>
<evidence type="ECO:0000313" key="3">
    <source>
        <dbReference type="Proteomes" id="UP000696280"/>
    </source>
</evidence>
<gene>
    <name evidence="2" type="ORF">HYFRA_00005819</name>
</gene>
<protein>
    <submittedName>
        <fullName evidence="2">Uncharacterized protein</fullName>
    </submittedName>
</protein>
<dbReference type="Proteomes" id="UP000696280">
    <property type="component" value="Unassembled WGS sequence"/>
</dbReference>
<evidence type="ECO:0000256" key="1">
    <source>
        <dbReference type="SAM" id="Phobius"/>
    </source>
</evidence>
<accession>A0A9N9PIB3</accession>
<feature type="transmembrane region" description="Helical" evidence="1">
    <location>
        <begin position="170"/>
        <end position="188"/>
    </location>
</feature>
<keyword evidence="1" id="KW-0472">Membrane</keyword>
<organism evidence="2 3">
    <name type="scientific">Hymenoscyphus fraxineus</name>
    <dbReference type="NCBI Taxonomy" id="746836"/>
    <lineage>
        <taxon>Eukaryota</taxon>
        <taxon>Fungi</taxon>
        <taxon>Dikarya</taxon>
        <taxon>Ascomycota</taxon>
        <taxon>Pezizomycotina</taxon>
        <taxon>Leotiomycetes</taxon>
        <taxon>Helotiales</taxon>
        <taxon>Helotiaceae</taxon>
        <taxon>Hymenoscyphus</taxon>
    </lineage>
</organism>
<feature type="transmembrane region" description="Helical" evidence="1">
    <location>
        <begin position="136"/>
        <end position="158"/>
    </location>
</feature>
<dbReference type="EMBL" id="CAJVRL010000056">
    <property type="protein sequence ID" value="CAG8954199.1"/>
    <property type="molecule type" value="Genomic_DNA"/>
</dbReference>
<reference evidence="2" key="1">
    <citation type="submission" date="2021-07" db="EMBL/GenBank/DDBJ databases">
        <authorList>
            <person name="Durling M."/>
        </authorList>
    </citation>
    <scope>NUCLEOTIDE SEQUENCE</scope>
</reference>
<name>A0A9N9PIB3_9HELO</name>
<comment type="caution">
    <text evidence="2">The sequence shown here is derived from an EMBL/GenBank/DDBJ whole genome shotgun (WGS) entry which is preliminary data.</text>
</comment>
<keyword evidence="1" id="KW-0812">Transmembrane</keyword>
<feature type="transmembrane region" description="Helical" evidence="1">
    <location>
        <begin position="241"/>
        <end position="267"/>
    </location>
</feature>
<feature type="transmembrane region" description="Helical" evidence="1">
    <location>
        <begin position="335"/>
        <end position="356"/>
    </location>
</feature>
<sequence length="363" mass="40348">MNDQIAFANCAALASPEIFADYVDKIYFYTNYNETLLQSCRSEICSALWGVGNADISGIGMILGYFCEFVLGLFFALCFATLRLVSPKFSTTFRPLLEKGCSVFFDSAVFFAISIQIACTIELIRRDFGISANELGGFTTQITWAIALLSMLPLLNTLDTMDSIDSAKSGYRFFLFCCCSVLFFYTFVSRMIGDFAPSQIGEEAAELGTTIVRNVDWDKLNILCLSGVDILSTGEQNVLSVFGAAGSLLVIMYGLVRLLWYIAIGLFPSYLKKTQPISTFVLRRNNFSVSLTFVWCFVISLLTIPQLWGVLRLRGIQRNLAGNTNNVYVDDGWSFGQILSVMIFAPVFTEMGFLFIRKGGKKG</sequence>
<dbReference type="OrthoDB" id="4582561at2759"/>
<dbReference type="AlphaFoldDB" id="A0A9N9PIB3"/>
<proteinExistence type="predicted"/>